<protein>
    <recommendedName>
        <fullName evidence="6">Peptidase</fullName>
    </recommendedName>
</protein>
<dbReference type="Pfam" id="PF04151">
    <property type="entry name" value="PPC"/>
    <property type="match status" value="1"/>
</dbReference>
<feature type="domain" description="Peptidase C-terminal archaeal/bacterial" evidence="2">
    <location>
        <begin position="423"/>
        <end position="488"/>
    </location>
</feature>
<dbReference type="InterPro" id="IPR013783">
    <property type="entry name" value="Ig-like_fold"/>
</dbReference>
<organism evidence="4 5">
    <name type="scientific">Peribacillus glennii</name>
    <dbReference type="NCBI Taxonomy" id="2303991"/>
    <lineage>
        <taxon>Bacteria</taxon>
        <taxon>Bacillati</taxon>
        <taxon>Bacillota</taxon>
        <taxon>Bacilli</taxon>
        <taxon>Bacillales</taxon>
        <taxon>Bacillaceae</taxon>
        <taxon>Peribacillus</taxon>
    </lineage>
</organism>
<dbReference type="InterPro" id="IPR007280">
    <property type="entry name" value="Peptidase_C_arc/bac"/>
</dbReference>
<evidence type="ECO:0000313" key="5">
    <source>
        <dbReference type="Proteomes" id="UP000262939"/>
    </source>
</evidence>
<keyword evidence="1" id="KW-0732">Signal</keyword>
<feature type="chain" id="PRO_5016769982" description="Peptidase" evidence="1">
    <location>
        <begin position="26"/>
        <end position="588"/>
    </location>
</feature>
<dbReference type="Gene3D" id="2.60.120.380">
    <property type="match status" value="4"/>
</dbReference>
<feature type="domain" description="Bacterial Ig" evidence="3">
    <location>
        <begin position="512"/>
        <end position="586"/>
    </location>
</feature>
<proteinExistence type="predicted"/>
<reference evidence="4 5" key="1">
    <citation type="submission" date="2018-08" db="EMBL/GenBank/DDBJ databases">
        <title>Bacillus chawlae sp. nov., Bacillus glennii sp. nov., and Bacillus saganii sp. nov. Isolated from the Vehicle Assembly Building at Kennedy Space Center where the Viking Spacecraft were Assembled.</title>
        <authorList>
            <person name="Seuylemezian A."/>
            <person name="Vaishampayan P."/>
        </authorList>
    </citation>
    <scope>NUCLEOTIDE SEQUENCE [LARGE SCALE GENOMIC DNA]</scope>
    <source>
        <strain evidence="4 5">V44-8</strain>
    </source>
</reference>
<feature type="signal peptide" evidence="1">
    <location>
        <begin position="1"/>
        <end position="25"/>
    </location>
</feature>
<keyword evidence="5" id="KW-1185">Reference proteome</keyword>
<dbReference type="SUPFAM" id="SSF89260">
    <property type="entry name" value="Collagen-binding domain"/>
    <property type="match status" value="4"/>
</dbReference>
<dbReference type="AlphaFoldDB" id="A0A372L7A3"/>
<accession>A0A372L7A3</accession>
<dbReference type="Pfam" id="PF17936">
    <property type="entry name" value="Big_6"/>
    <property type="match status" value="1"/>
</dbReference>
<evidence type="ECO:0000259" key="3">
    <source>
        <dbReference type="Pfam" id="PF17936"/>
    </source>
</evidence>
<comment type="caution">
    <text evidence="4">The sequence shown here is derived from an EMBL/GenBank/DDBJ whole genome shotgun (WGS) entry which is preliminary data.</text>
</comment>
<evidence type="ECO:0000313" key="4">
    <source>
        <dbReference type="EMBL" id="RFU61101.1"/>
    </source>
</evidence>
<dbReference type="Proteomes" id="UP000262939">
    <property type="component" value="Unassembled WGS sequence"/>
</dbReference>
<dbReference type="InterPro" id="IPR041498">
    <property type="entry name" value="Big_6"/>
</dbReference>
<gene>
    <name evidence="4" type="ORF">D0466_19140</name>
</gene>
<dbReference type="Gene3D" id="2.60.40.10">
    <property type="entry name" value="Immunoglobulins"/>
    <property type="match status" value="1"/>
</dbReference>
<name>A0A372L7A3_9BACI</name>
<evidence type="ECO:0008006" key="6">
    <source>
        <dbReference type="Google" id="ProtNLM"/>
    </source>
</evidence>
<dbReference type="EMBL" id="QVTD01000017">
    <property type="protein sequence ID" value="RFU61101.1"/>
    <property type="molecule type" value="Genomic_DNA"/>
</dbReference>
<sequence>MVLKKIVSLMAVILLIVSGSFTAVAEGISETDGSETPEQAISLSSGIPALGKIEHGEDQDWYKIQVLKEGKVRVALENMPYRYEVTLYDKNLNSFEVLSSEEVYESDATKKEYQLSDPGTYYIKVHSLAGYSASKEYKLKASFPSDRPVFDSGYEPNDTKDNAYPVASGEIYKAKLDSKFDQDVYELDVKQPGQIRIWLDNLPYDYRVDLYNEDWIKINGGNSFFSGYDHFDYTTKETGKYYAVVHSQQQEYSEEVEYIFKATYPAAVAHDSAFEPNDTKETSYSLTSAKTYQAKLEYGLDIDVFKLSVYKPGHVRINFSAPPLDYDLTLYDNKGNRIAIGQYVNEASKYIDVTVTEAGPYYLHIYTHSKKFSNTQSYKVQATFPTKTVVHDKKKLESNDTRDSAYPVTSGVVYKEVISSAMDEDYYKMTLKKGESLSVSLSNLVKEYKVTILDSKGKKLAEKNSWSKKPVESRYKALTAGTYYIKVSPQSDGYAATKPYSLSVLKSKYFRPVINDIESDDTYISGEATPNMKVYILAGSKAIATGKTSSYGYYSIKIPKQKAKTKISVYTKDLKGAKSPTAATIVKL</sequence>
<evidence type="ECO:0000259" key="2">
    <source>
        <dbReference type="Pfam" id="PF04151"/>
    </source>
</evidence>
<evidence type="ECO:0000256" key="1">
    <source>
        <dbReference type="SAM" id="SignalP"/>
    </source>
</evidence>